<proteinExistence type="predicted"/>
<dbReference type="GeneID" id="93150700"/>
<dbReference type="EMBL" id="ACIO01000415">
    <property type="protein sequence ID" value="EFC97248.1"/>
    <property type="molecule type" value="Genomic_DNA"/>
</dbReference>
<dbReference type="Proteomes" id="UP000004968">
    <property type="component" value="Unassembled WGS sequence"/>
</dbReference>
<dbReference type="RefSeq" id="WP_006774985.1">
    <property type="nucleotide sequence ID" value="NZ_GG667708.1"/>
</dbReference>
<reference evidence="1 2" key="1">
    <citation type="submission" date="2010-01" db="EMBL/GenBank/DDBJ databases">
        <authorList>
            <person name="Weinstock G."/>
            <person name="Sodergren E."/>
            <person name="Clifton S."/>
            <person name="Fulton L."/>
            <person name="Fulton B."/>
            <person name="Courtney L."/>
            <person name="Fronick C."/>
            <person name="Harrison M."/>
            <person name="Strong C."/>
            <person name="Farmer C."/>
            <person name="Delahaunty K."/>
            <person name="Markovic C."/>
            <person name="Hall O."/>
            <person name="Minx P."/>
            <person name="Tomlinson C."/>
            <person name="Mitreva M."/>
            <person name="Nelson J."/>
            <person name="Hou S."/>
            <person name="Wollam A."/>
            <person name="Pepin K.H."/>
            <person name="Johnson M."/>
            <person name="Bhonagiri V."/>
            <person name="Nash W.E."/>
            <person name="Warren W."/>
            <person name="Chinwalla A."/>
            <person name="Mardis E.R."/>
            <person name="Wilson R.K."/>
        </authorList>
    </citation>
    <scope>NUCLEOTIDE SEQUENCE [LARGE SCALE GENOMIC DNA]</scope>
    <source>
        <strain evidence="1 2">DSM 13479</strain>
    </source>
</reference>
<name>D3ALQ0_9FIRM</name>
<evidence type="ECO:0000313" key="1">
    <source>
        <dbReference type="EMBL" id="EFC97248.1"/>
    </source>
</evidence>
<dbReference type="HOGENOM" id="CLU_208971_0_0_9"/>
<comment type="caution">
    <text evidence="1">The sequence shown here is derived from an EMBL/GenBank/DDBJ whole genome shotgun (WGS) entry which is preliminary data.</text>
</comment>
<accession>D3ALQ0</accession>
<gene>
    <name evidence="1" type="ORF">CLOSTHATH_04546</name>
</gene>
<organism evidence="1 2">
    <name type="scientific">Hungatella hathewayi DSM 13479</name>
    <dbReference type="NCBI Taxonomy" id="566550"/>
    <lineage>
        <taxon>Bacteria</taxon>
        <taxon>Bacillati</taxon>
        <taxon>Bacillota</taxon>
        <taxon>Clostridia</taxon>
        <taxon>Lachnospirales</taxon>
        <taxon>Lachnospiraceae</taxon>
        <taxon>Hungatella</taxon>
    </lineage>
</organism>
<protein>
    <submittedName>
        <fullName evidence="1">Uncharacterized protein</fullName>
    </submittedName>
</protein>
<dbReference type="AlphaFoldDB" id="D3ALQ0"/>
<evidence type="ECO:0000313" key="2">
    <source>
        <dbReference type="Proteomes" id="UP000004968"/>
    </source>
</evidence>
<sequence length="57" mass="6395">MDSYIIFQSPKAADDFYTACQLAPMNTEGITYISDETAAANLEMAMLYHEAYDTLFS</sequence>